<dbReference type="Pfam" id="PF03479">
    <property type="entry name" value="PCC"/>
    <property type="match status" value="1"/>
</dbReference>
<dbReference type="RefSeq" id="WP_155323618.1">
    <property type="nucleotide sequence ID" value="NZ_AP021876.1"/>
</dbReference>
<name>A0A5K7ZT43_9BACT</name>
<dbReference type="SUPFAM" id="SSF117856">
    <property type="entry name" value="AF0104/ALDC/Ptd012-like"/>
    <property type="match status" value="1"/>
</dbReference>
<dbReference type="KEGG" id="dov:DSCO28_39620"/>
<dbReference type="CDD" id="cd11378">
    <property type="entry name" value="DUF296"/>
    <property type="match status" value="1"/>
</dbReference>
<dbReference type="InterPro" id="IPR005175">
    <property type="entry name" value="PPC_dom"/>
</dbReference>
<evidence type="ECO:0000313" key="2">
    <source>
        <dbReference type="EMBL" id="BBO83396.1"/>
    </source>
</evidence>
<dbReference type="PANTHER" id="PTHR34988">
    <property type="entry name" value="PROTEIN, PUTATIVE-RELATED"/>
    <property type="match status" value="1"/>
</dbReference>
<proteinExistence type="predicted"/>
<dbReference type="EMBL" id="AP021876">
    <property type="protein sequence ID" value="BBO83396.1"/>
    <property type="molecule type" value="Genomic_DNA"/>
</dbReference>
<reference evidence="2 3" key="1">
    <citation type="submission" date="2019-11" db="EMBL/GenBank/DDBJ databases">
        <title>Comparative genomics of hydrocarbon-degrading Desulfosarcina strains.</title>
        <authorList>
            <person name="Watanabe M."/>
            <person name="Kojima H."/>
            <person name="Fukui M."/>
        </authorList>
    </citation>
    <scope>NUCLEOTIDE SEQUENCE [LARGE SCALE GENOMIC DNA]</scope>
    <source>
        <strain evidence="2 3">28bB2T</strain>
    </source>
</reference>
<evidence type="ECO:0000259" key="1">
    <source>
        <dbReference type="PROSITE" id="PS51742"/>
    </source>
</evidence>
<dbReference type="AlphaFoldDB" id="A0A5K7ZT43"/>
<feature type="domain" description="PPC" evidence="1">
    <location>
        <begin position="1"/>
        <end position="129"/>
    </location>
</feature>
<dbReference type="PROSITE" id="PS51742">
    <property type="entry name" value="PPC"/>
    <property type="match status" value="1"/>
</dbReference>
<protein>
    <recommendedName>
        <fullName evidence="1">PPC domain-containing protein</fullName>
    </recommendedName>
</protein>
<organism evidence="2 3">
    <name type="scientific">Desulfosarcina ovata subsp. sediminis</name>
    <dbReference type="NCBI Taxonomy" id="885957"/>
    <lineage>
        <taxon>Bacteria</taxon>
        <taxon>Pseudomonadati</taxon>
        <taxon>Thermodesulfobacteriota</taxon>
        <taxon>Desulfobacteria</taxon>
        <taxon>Desulfobacterales</taxon>
        <taxon>Desulfosarcinaceae</taxon>
        <taxon>Desulfosarcina</taxon>
    </lineage>
</organism>
<accession>A0A5K7ZT43</accession>
<dbReference type="Proteomes" id="UP000425960">
    <property type="component" value="Chromosome"/>
</dbReference>
<evidence type="ECO:0000313" key="3">
    <source>
        <dbReference type="Proteomes" id="UP000425960"/>
    </source>
</evidence>
<dbReference type="Gene3D" id="3.30.1330.80">
    <property type="entry name" value="Hypothetical protein, similar to alpha- acetolactate decarboxylase, domain 2"/>
    <property type="match status" value="1"/>
</dbReference>
<gene>
    <name evidence="2" type="ORF">DSCO28_39620</name>
</gene>
<sequence length="136" mass="15131">MLPIAFRLHPGQDLLVELERIAREQAIEAAGILTCVGSLTTATLRFANQEEATLLHGHFEIVSLTGVLSRHGSHVHIAISDKHGKTIGAHLLEGCKIYTTAEIIIEIIPQYRFLRTFDKQTGYPELEIKPLPPDKE</sequence>
<dbReference type="PANTHER" id="PTHR34988:SF1">
    <property type="entry name" value="DNA-BINDING PROTEIN"/>
    <property type="match status" value="1"/>
</dbReference>